<reference evidence="1" key="1">
    <citation type="submission" date="2013-11" db="EMBL/GenBank/DDBJ databases">
        <title>Draft genome sequence and annotation of the entomopathogenic bacteria, Xenorhabdus cabanillasi strain JM26 and Xenorhabdus szentirmai strain DSM 16338.</title>
        <authorList>
            <person name="Gualtieri M."/>
            <person name="Ogier J.C."/>
            <person name="Pages S."/>
            <person name="Givaudan A."/>
            <person name="Gaudriault S."/>
        </authorList>
    </citation>
    <scope>NUCLEOTIDE SEQUENCE [LARGE SCALE GENOMIC DNA]</scope>
    <source>
        <strain evidence="1">DSM 16338</strain>
    </source>
</reference>
<dbReference type="AlphaFoldDB" id="W1J245"/>
<dbReference type="EMBL" id="CBXF010000090">
    <property type="protein sequence ID" value="CDL83515.1"/>
    <property type="molecule type" value="Genomic_DNA"/>
</dbReference>
<accession>W1J245</accession>
<keyword evidence="2" id="KW-1185">Reference proteome</keyword>
<evidence type="ECO:0000313" key="1">
    <source>
        <dbReference type="EMBL" id="CDL83515.1"/>
    </source>
</evidence>
<dbReference type="GeneID" id="97125952"/>
<protein>
    <submittedName>
        <fullName evidence="1">Uncharacterized protein</fullName>
    </submittedName>
</protein>
<evidence type="ECO:0000313" key="2">
    <source>
        <dbReference type="Proteomes" id="UP000019202"/>
    </source>
</evidence>
<dbReference type="Proteomes" id="UP000019202">
    <property type="component" value="Unassembled WGS sequence"/>
</dbReference>
<sequence length="100" mass="11684">MGGICWDLSGFNVFMKSQHTKIYDLEEDFCSLYGSSNFSELDSLDWFLFNKNNNKLSFLLLSVPSSFFNNDPEFNLFNPEELNEIYLVDSMGYFIDKITM</sequence>
<comment type="caution">
    <text evidence="1">The sequence shown here is derived from an EMBL/GenBank/DDBJ whole genome shotgun (WGS) entry which is preliminary data.</text>
</comment>
<dbReference type="RefSeq" id="WP_051462416.1">
    <property type="nucleotide sequence ID" value="NZ_CAWLWS010000090.1"/>
</dbReference>
<organism evidence="1 2">
    <name type="scientific">Xenorhabdus szentirmaii DSM 16338</name>
    <dbReference type="NCBI Taxonomy" id="1427518"/>
    <lineage>
        <taxon>Bacteria</taxon>
        <taxon>Pseudomonadati</taxon>
        <taxon>Pseudomonadota</taxon>
        <taxon>Gammaproteobacteria</taxon>
        <taxon>Enterobacterales</taxon>
        <taxon>Morganellaceae</taxon>
        <taxon>Xenorhabdus</taxon>
    </lineage>
</organism>
<name>W1J245_9GAMM</name>
<dbReference type="OrthoDB" id="6425033at2"/>
<gene>
    <name evidence="1" type="ORF">XSR1_310059</name>
</gene>
<proteinExistence type="predicted"/>
<dbReference type="STRING" id="1427518.XSR1_310059"/>